<protein>
    <submittedName>
        <fullName evidence="2">Uncharacterized protein</fullName>
    </submittedName>
</protein>
<proteinExistence type="predicted"/>
<feature type="compositionally biased region" description="Basic and acidic residues" evidence="1">
    <location>
        <begin position="15"/>
        <end position="37"/>
    </location>
</feature>
<gene>
    <name evidence="2" type="ORF">V5O48_017565</name>
</gene>
<name>A0ABR3ENM0_9AGAR</name>
<feature type="compositionally biased region" description="Polar residues" evidence="1">
    <location>
        <begin position="1"/>
        <end position="14"/>
    </location>
</feature>
<sequence>MQSTTEVLQESQPTIDKETQTAAKEQEQKDPPAQEDLKVEVSNVELEGYDVNQPGGEFTQLLRGETYQRHFYPLIHYTQSVCLYQYEILCIFSRTQVADGEMVERAWVNGIGGGDGGKPDEVDEMEISDEDLEGMPELMELMECSD</sequence>
<reference evidence="2 3" key="1">
    <citation type="submission" date="2024-02" db="EMBL/GenBank/DDBJ databases">
        <title>A draft genome for the cacao thread blight pathogen Marasmius crinis-equi.</title>
        <authorList>
            <person name="Cohen S.P."/>
            <person name="Baruah I.K."/>
            <person name="Amoako-Attah I."/>
            <person name="Bukari Y."/>
            <person name="Meinhardt L.W."/>
            <person name="Bailey B.A."/>
        </authorList>
    </citation>
    <scope>NUCLEOTIDE SEQUENCE [LARGE SCALE GENOMIC DNA]</scope>
    <source>
        <strain evidence="2 3">GH-76</strain>
    </source>
</reference>
<comment type="caution">
    <text evidence="2">The sequence shown here is derived from an EMBL/GenBank/DDBJ whole genome shotgun (WGS) entry which is preliminary data.</text>
</comment>
<dbReference type="Proteomes" id="UP001465976">
    <property type="component" value="Unassembled WGS sequence"/>
</dbReference>
<accession>A0ABR3ENM0</accession>
<keyword evidence="3" id="KW-1185">Reference proteome</keyword>
<organism evidence="2 3">
    <name type="scientific">Marasmius crinis-equi</name>
    <dbReference type="NCBI Taxonomy" id="585013"/>
    <lineage>
        <taxon>Eukaryota</taxon>
        <taxon>Fungi</taxon>
        <taxon>Dikarya</taxon>
        <taxon>Basidiomycota</taxon>
        <taxon>Agaricomycotina</taxon>
        <taxon>Agaricomycetes</taxon>
        <taxon>Agaricomycetidae</taxon>
        <taxon>Agaricales</taxon>
        <taxon>Marasmiineae</taxon>
        <taxon>Marasmiaceae</taxon>
        <taxon>Marasmius</taxon>
    </lineage>
</organism>
<evidence type="ECO:0000313" key="2">
    <source>
        <dbReference type="EMBL" id="KAL0564482.1"/>
    </source>
</evidence>
<evidence type="ECO:0000313" key="3">
    <source>
        <dbReference type="Proteomes" id="UP001465976"/>
    </source>
</evidence>
<dbReference type="EMBL" id="JBAHYK010002758">
    <property type="protein sequence ID" value="KAL0564482.1"/>
    <property type="molecule type" value="Genomic_DNA"/>
</dbReference>
<evidence type="ECO:0000256" key="1">
    <source>
        <dbReference type="SAM" id="MobiDB-lite"/>
    </source>
</evidence>
<feature type="region of interest" description="Disordered" evidence="1">
    <location>
        <begin position="1"/>
        <end position="37"/>
    </location>
</feature>